<dbReference type="RefSeq" id="WP_344741835.1">
    <property type="nucleotide sequence ID" value="NZ_BAAAYR010000001.1"/>
</dbReference>
<proteinExistence type="predicted"/>
<dbReference type="Gene3D" id="1.10.4190.10">
    <property type="entry name" value="Urease accessory protein UreF"/>
    <property type="match status" value="1"/>
</dbReference>
<sequence length="232" mass="24776">MTAASSAPYLSLLLADGRLPTGAHTQSAGVEPALRHGMRVDQVPAYLRVRLATVTEVEAVTAVVAGRVWARDAFREVPTSDVVAALREVDAAWRVRTLSDALREASDLLGRSYLRTAAAVWDLAPFATAPGPWCRAVVTGVVAAQAGLDAEQTARLVAYEDVQTVVAAALKLEPFDPSVGVRWAADAAVAVEALVARVLDARGTDDIPAHSAPLVEEWGQHHRTSERRLFRA</sequence>
<keyword evidence="2" id="KW-0143">Chaperone</keyword>
<evidence type="ECO:0000256" key="2">
    <source>
        <dbReference type="ARBA" id="ARBA00023186"/>
    </source>
</evidence>
<dbReference type="PANTHER" id="PTHR33620:SF1">
    <property type="entry name" value="UREASE ACCESSORY PROTEIN F"/>
    <property type="match status" value="1"/>
</dbReference>
<dbReference type="PANTHER" id="PTHR33620">
    <property type="entry name" value="UREASE ACCESSORY PROTEIN F"/>
    <property type="match status" value="1"/>
</dbReference>
<evidence type="ECO:0000256" key="1">
    <source>
        <dbReference type="ARBA" id="ARBA00022988"/>
    </source>
</evidence>
<dbReference type="Pfam" id="PF01730">
    <property type="entry name" value="UreF"/>
    <property type="match status" value="1"/>
</dbReference>
<accession>A0ABP6X946</accession>
<keyword evidence="4" id="KW-1185">Reference proteome</keyword>
<gene>
    <name evidence="3" type="ORF">GCM10022197_17470</name>
</gene>
<dbReference type="InterPro" id="IPR038277">
    <property type="entry name" value="UreF_sf"/>
</dbReference>
<organism evidence="3 4">
    <name type="scientific">Microlunatus spumicola</name>
    <dbReference type="NCBI Taxonomy" id="81499"/>
    <lineage>
        <taxon>Bacteria</taxon>
        <taxon>Bacillati</taxon>
        <taxon>Actinomycetota</taxon>
        <taxon>Actinomycetes</taxon>
        <taxon>Propionibacteriales</taxon>
        <taxon>Propionibacteriaceae</taxon>
        <taxon>Microlunatus</taxon>
    </lineage>
</organism>
<comment type="caution">
    <text evidence="3">The sequence shown here is derived from an EMBL/GenBank/DDBJ whole genome shotgun (WGS) entry which is preliminary data.</text>
</comment>
<reference evidence="4" key="1">
    <citation type="journal article" date="2019" name="Int. J. Syst. Evol. Microbiol.">
        <title>The Global Catalogue of Microorganisms (GCM) 10K type strain sequencing project: providing services to taxonomists for standard genome sequencing and annotation.</title>
        <authorList>
            <consortium name="The Broad Institute Genomics Platform"/>
            <consortium name="The Broad Institute Genome Sequencing Center for Infectious Disease"/>
            <person name="Wu L."/>
            <person name="Ma J."/>
        </authorList>
    </citation>
    <scope>NUCLEOTIDE SEQUENCE [LARGE SCALE GENOMIC DNA]</scope>
    <source>
        <strain evidence="4">JCM 16540</strain>
    </source>
</reference>
<keyword evidence="1" id="KW-0996">Nickel insertion</keyword>
<dbReference type="Proteomes" id="UP001500767">
    <property type="component" value="Unassembled WGS sequence"/>
</dbReference>
<evidence type="ECO:0000313" key="4">
    <source>
        <dbReference type="Proteomes" id="UP001500767"/>
    </source>
</evidence>
<protein>
    <submittedName>
        <fullName evidence="3">Urease accessory UreF family protein</fullName>
    </submittedName>
</protein>
<evidence type="ECO:0000313" key="3">
    <source>
        <dbReference type="EMBL" id="GAA3562359.1"/>
    </source>
</evidence>
<dbReference type="InterPro" id="IPR002639">
    <property type="entry name" value="UreF"/>
</dbReference>
<name>A0ABP6X946_9ACTN</name>
<dbReference type="EMBL" id="BAAAYR010000001">
    <property type="protein sequence ID" value="GAA3562359.1"/>
    <property type="molecule type" value="Genomic_DNA"/>
</dbReference>